<dbReference type="InterPro" id="IPR036236">
    <property type="entry name" value="Znf_C2H2_sf"/>
</dbReference>
<keyword evidence="6" id="KW-1185">Reference proteome</keyword>
<feature type="domain" description="CHHC U11-48K-type" evidence="4">
    <location>
        <begin position="11"/>
        <end position="38"/>
    </location>
</feature>
<dbReference type="EMBL" id="JARPUR010000002">
    <property type="protein sequence ID" value="KAK4881675.1"/>
    <property type="molecule type" value="Genomic_DNA"/>
</dbReference>
<organism evidence="5 6">
    <name type="scientific">Aquatica leii</name>
    <dbReference type="NCBI Taxonomy" id="1421715"/>
    <lineage>
        <taxon>Eukaryota</taxon>
        <taxon>Metazoa</taxon>
        <taxon>Ecdysozoa</taxon>
        <taxon>Arthropoda</taxon>
        <taxon>Hexapoda</taxon>
        <taxon>Insecta</taxon>
        <taxon>Pterygota</taxon>
        <taxon>Neoptera</taxon>
        <taxon>Endopterygota</taxon>
        <taxon>Coleoptera</taxon>
        <taxon>Polyphaga</taxon>
        <taxon>Elateriformia</taxon>
        <taxon>Elateroidea</taxon>
        <taxon>Lampyridae</taxon>
        <taxon>Luciolinae</taxon>
        <taxon>Aquatica</taxon>
    </lineage>
</organism>
<gene>
    <name evidence="5" type="ORF">RN001_004994</name>
</gene>
<reference evidence="6" key="1">
    <citation type="submission" date="2023-01" db="EMBL/GenBank/DDBJ databases">
        <title>Key to firefly adult light organ development and bioluminescence: homeobox transcription factors regulate luciferase expression and transportation to peroxisome.</title>
        <authorList>
            <person name="Fu X."/>
        </authorList>
    </citation>
    <scope>NUCLEOTIDE SEQUENCE [LARGE SCALE GENOMIC DNA]</scope>
</reference>
<dbReference type="AlphaFoldDB" id="A0AAN7Q6A1"/>
<dbReference type="GO" id="GO:0008270">
    <property type="term" value="F:zinc ion binding"/>
    <property type="evidence" value="ECO:0007669"/>
    <property type="project" value="UniProtKB-KW"/>
</dbReference>
<evidence type="ECO:0000313" key="6">
    <source>
        <dbReference type="Proteomes" id="UP001353858"/>
    </source>
</evidence>
<evidence type="ECO:0000256" key="2">
    <source>
        <dbReference type="ARBA" id="ARBA00022771"/>
    </source>
</evidence>
<dbReference type="Pfam" id="PF05253">
    <property type="entry name" value="zf-U11-48K"/>
    <property type="match status" value="1"/>
</dbReference>
<feature type="domain" description="CHHC U11-48K-type" evidence="4">
    <location>
        <begin position="43"/>
        <end position="70"/>
    </location>
</feature>
<keyword evidence="1" id="KW-0479">Metal-binding</keyword>
<protein>
    <recommendedName>
        <fullName evidence="4">CHHC U11-48K-type domain-containing protein</fullName>
    </recommendedName>
</protein>
<comment type="caution">
    <text evidence="5">The sequence shown here is derived from an EMBL/GenBank/DDBJ whole genome shotgun (WGS) entry which is preliminary data.</text>
</comment>
<evidence type="ECO:0000313" key="5">
    <source>
        <dbReference type="EMBL" id="KAK4881675.1"/>
    </source>
</evidence>
<keyword evidence="3" id="KW-0862">Zinc</keyword>
<sequence length="269" mass="31177">MMSNKGDNEKRIICPYNPAHTIIPHRFQTHLVKCRKSYPDTKIVACIYNNTHRVHEPELAFHHDNCPDRLGLDKIIFAPTPTDRRIQVPVVDIEPTEVWDDEECESYDPEQYCLNNPVLRKKDTLPKAQRKNFRWEERQRMQQFSSDNISRQFVETEKPSTSDVHRRRPHTIRKEIEQKNKVIADDVSEMLKKVHLGANTAIVPPRKDSNTSKYSQVTESENINFSNVSESQSFRDNSYNVTLSSFTQVGHGAKPKKITRGRGCAFDGN</sequence>
<dbReference type="PROSITE" id="PS51800">
    <property type="entry name" value="ZF_CHHC_U11_48K"/>
    <property type="match status" value="2"/>
</dbReference>
<keyword evidence="2" id="KW-0863">Zinc-finger</keyword>
<name>A0AAN7Q6A1_9COLE</name>
<evidence type="ECO:0000256" key="3">
    <source>
        <dbReference type="ARBA" id="ARBA00022833"/>
    </source>
</evidence>
<dbReference type="SUPFAM" id="SSF57667">
    <property type="entry name" value="beta-beta-alpha zinc fingers"/>
    <property type="match status" value="1"/>
</dbReference>
<proteinExistence type="predicted"/>
<accession>A0AAN7Q6A1</accession>
<dbReference type="Proteomes" id="UP001353858">
    <property type="component" value="Unassembled WGS sequence"/>
</dbReference>
<dbReference type="InterPro" id="IPR022776">
    <property type="entry name" value="TRM13/UPF0224_CHHC_Znf_dom"/>
</dbReference>
<evidence type="ECO:0000259" key="4">
    <source>
        <dbReference type="PROSITE" id="PS51800"/>
    </source>
</evidence>
<evidence type="ECO:0000256" key="1">
    <source>
        <dbReference type="ARBA" id="ARBA00022723"/>
    </source>
</evidence>